<gene>
    <name evidence="2" type="ORF">NPIL_431631</name>
</gene>
<name>A0A8X6NC37_NEPPI</name>
<sequence length="77" mass="8971">MYVCLSADVDTDDMLWRFSASNRAKFFLMGLINFRTSFASRQPWHVQDLNSYPRFHPRTVDQPPVDKPSIPLGKKIL</sequence>
<dbReference type="EMBL" id="BMAW01103042">
    <property type="protein sequence ID" value="GFT06946.1"/>
    <property type="molecule type" value="Genomic_DNA"/>
</dbReference>
<proteinExistence type="predicted"/>
<evidence type="ECO:0000313" key="3">
    <source>
        <dbReference type="Proteomes" id="UP000887013"/>
    </source>
</evidence>
<accession>A0A8X6NC37</accession>
<evidence type="ECO:0000256" key="1">
    <source>
        <dbReference type="SAM" id="MobiDB-lite"/>
    </source>
</evidence>
<protein>
    <submittedName>
        <fullName evidence="2">Uncharacterized protein</fullName>
    </submittedName>
</protein>
<reference evidence="2" key="1">
    <citation type="submission" date="2020-08" db="EMBL/GenBank/DDBJ databases">
        <title>Multicomponent nature underlies the extraordinary mechanical properties of spider dragline silk.</title>
        <authorList>
            <person name="Kono N."/>
            <person name="Nakamura H."/>
            <person name="Mori M."/>
            <person name="Yoshida Y."/>
            <person name="Ohtoshi R."/>
            <person name="Malay A.D."/>
            <person name="Moran D.A.P."/>
            <person name="Tomita M."/>
            <person name="Numata K."/>
            <person name="Arakawa K."/>
        </authorList>
    </citation>
    <scope>NUCLEOTIDE SEQUENCE</scope>
</reference>
<dbReference type="AlphaFoldDB" id="A0A8X6NC37"/>
<evidence type="ECO:0000313" key="2">
    <source>
        <dbReference type="EMBL" id="GFT06946.1"/>
    </source>
</evidence>
<dbReference type="Proteomes" id="UP000887013">
    <property type="component" value="Unassembled WGS sequence"/>
</dbReference>
<feature type="region of interest" description="Disordered" evidence="1">
    <location>
        <begin position="55"/>
        <end position="77"/>
    </location>
</feature>
<comment type="caution">
    <text evidence="2">The sequence shown here is derived from an EMBL/GenBank/DDBJ whole genome shotgun (WGS) entry which is preliminary data.</text>
</comment>
<keyword evidence="3" id="KW-1185">Reference proteome</keyword>
<organism evidence="2 3">
    <name type="scientific">Nephila pilipes</name>
    <name type="common">Giant wood spider</name>
    <name type="synonym">Nephila maculata</name>
    <dbReference type="NCBI Taxonomy" id="299642"/>
    <lineage>
        <taxon>Eukaryota</taxon>
        <taxon>Metazoa</taxon>
        <taxon>Ecdysozoa</taxon>
        <taxon>Arthropoda</taxon>
        <taxon>Chelicerata</taxon>
        <taxon>Arachnida</taxon>
        <taxon>Araneae</taxon>
        <taxon>Araneomorphae</taxon>
        <taxon>Entelegynae</taxon>
        <taxon>Araneoidea</taxon>
        <taxon>Nephilidae</taxon>
        <taxon>Nephila</taxon>
    </lineage>
</organism>